<dbReference type="Proteomes" id="UP001321749">
    <property type="component" value="Unassembled WGS sequence"/>
</dbReference>
<evidence type="ECO:0000313" key="2">
    <source>
        <dbReference type="EMBL" id="KAK4462493.1"/>
    </source>
</evidence>
<feature type="signal peptide" evidence="1">
    <location>
        <begin position="1"/>
        <end position="25"/>
    </location>
</feature>
<reference evidence="2" key="1">
    <citation type="journal article" date="2023" name="Mol. Phylogenet. Evol.">
        <title>Genome-scale phylogeny and comparative genomics of the fungal order Sordariales.</title>
        <authorList>
            <person name="Hensen N."/>
            <person name="Bonometti L."/>
            <person name="Westerberg I."/>
            <person name="Brannstrom I.O."/>
            <person name="Guillou S."/>
            <person name="Cros-Aarteil S."/>
            <person name="Calhoun S."/>
            <person name="Haridas S."/>
            <person name="Kuo A."/>
            <person name="Mondo S."/>
            <person name="Pangilinan J."/>
            <person name="Riley R."/>
            <person name="LaButti K."/>
            <person name="Andreopoulos B."/>
            <person name="Lipzen A."/>
            <person name="Chen C."/>
            <person name="Yan M."/>
            <person name="Daum C."/>
            <person name="Ng V."/>
            <person name="Clum A."/>
            <person name="Steindorff A."/>
            <person name="Ohm R.A."/>
            <person name="Martin F."/>
            <person name="Silar P."/>
            <person name="Natvig D.O."/>
            <person name="Lalanne C."/>
            <person name="Gautier V."/>
            <person name="Ament-Velasquez S.L."/>
            <person name="Kruys A."/>
            <person name="Hutchinson M.I."/>
            <person name="Powell A.J."/>
            <person name="Barry K."/>
            <person name="Miller A.N."/>
            <person name="Grigoriev I.V."/>
            <person name="Debuchy R."/>
            <person name="Gladieux P."/>
            <person name="Hiltunen Thoren M."/>
            <person name="Johannesson H."/>
        </authorList>
    </citation>
    <scope>NUCLEOTIDE SEQUENCE</scope>
    <source>
        <strain evidence="2">PSN324</strain>
    </source>
</reference>
<accession>A0AAV9HSC5</accession>
<comment type="caution">
    <text evidence="2">The sequence shown here is derived from an EMBL/GenBank/DDBJ whole genome shotgun (WGS) entry which is preliminary data.</text>
</comment>
<name>A0AAV9HSC5_9PEZI</name>
<evidence type="ECO:0008006" key="4">
    <source>
        <dbReference type="Google" id="ProtNLM"/>
    </source>
</evidence>
<protein>
    <recommendedName>
        <fullName evidence="4">Secreted protein</fullName>
    </recommendedName>
</protein>
<dbReference type="EMBL" id="MU864971">
    <property type="protein sequence ID" value="KAK4462493.1"/>
    <property type="molecule type" value="Genomic_DNA"/>
</dbReference>
<organism evidence="2 3">
    <name type="scientific">Cladorrhinum samala</name>
    <dbReference type="NCBI Taxonomy" id="585594"/>
    <lineage>
        <taxon>Eukaryota</taxon>
        <taxon>Fungi</taxon>
        <taxon>Dikarya</taxon>
        <taxon>Ascomycota</taxon>
        <taxon>Pezizomycotina</taxon>
        <taxon>Sordariomycetes</taxon>
        <taxon>Sordariomycetidae</taxon>
        <taxon>Sordariales</taxon>
        <taxon>Podosporaceae</taxon>
        <taxon>Cladorrhinum</taxon>
    </lineage>
</organism>
<keyword evidence="3" id="KW-1185">Reference proteome</keyword>
<keyword evidence="1" id="KW-0732">Signal</keyword>
<dbReference type="AlphaFoldDB" id="A0AAV9HSC5"/>
<evidence type="ECO:0000256" key="1">
    <source>
        <dbReference type="SAM" id="SignalP"/>
    </source>
</evidence>
<feature type="chain" id="PRO_5043350650" description="Secreted protein" evidence="1">
    <location>
        <begin position="26"/>
        <end position="73"/>
    </location>
</feature>
<sequence length="73" mass="8033">MLARGNVKFLRFTCGLSLWASSVVAKPWDAQFTQLLCGGNSFPPLARFVYFATRTVWSQPHSSNAPDDLIGAD</sequence>
<gene>
    <name evidence="2" type="ORF">QBC42DRAFT_267638</name>
</gene>
<proteinExistence type="predicted"/>
<evidence type="ECO:0000313" key="3">
    <source>
        <dbReference type="Proteomes" id="UP001321749"/>
    </source>
</evidence>
<reference evidence="2" key="2">
    <citation type="submission" date="2023-06" db="EMBL/GenBank/DDBJ databases">
        <authorList>
            <consortium name="Lawrence Berkeley National Laboratory"/>
            <person name="Mondo S.J."/>
            <person name="Hensen N."/>
            <person name="Bonometti L."/>
            <person name="Westerberg I."/>
            <person name="Brannstrom I.O."/>
            <person name="Guillou S."/>
            <person name="Cros-Aarteil S."/>
            <person name="Calhoun S."/>
            <person name="Haridas S."/>
            <person name="Kuo A."/>
            <person name="Pangilinan J."/>
            <person name="Riley R."/>
            <person name="Labutti K."/>
            <person name="Andreopoulos B."/>
            <person name="Lipzen A."/>
            <person name="Chen C."/>
            <person name="Yanf M."/>
            <person name="Daum C."/>
            <person name="Ng V."/>
            <person name="Clum A."/>
            <person name="Steindorff A."/>
            <person name="Ohm R."/>
            <person name="Martin F."/>
            <person name="Silar P."/>
            <person name="Natvig D."/>
            <person name="Lalanne C."/>
            <person name="Gautier V."/>
            <person name="Ament-Velasquez S.L."/>
            <person name="Kruys A."/>
            <person name="Hutchinson M.I."/>
            <person name="Powell A.J."/>
            <person name="Barry K."/>
            <person name="Miller A.N."/>
            <person name="Grigoriev I.V."/>
            <person name="Debuchy R."/>
            <person name="Gladieux P."/>
            <person name="Thoren M.H."/>
            <person name="Johannesson H."/>
        </authorList>
    </citation>
    <scope>NUCLEOTIDE SEQUENCE</scope>
    <source>
        <strain evidence="2">PSN324</strain>
    </source>
</reference>